<organism evidence="1">
    <name type="scientific">Rhizophora mucronata</name>
    <name type="common">Asiatic mangrove</name>
    <dbReference type="NCBI Taxonomy" id="61149"/>
    <lineage>
        <taxon>Eukaryota</taxon>
        <taxon>Viridiplantae</taxon>
        <taxon>Streptophyta</taxon>
        <taxon>Embryophyta</taxon>
        <taxon>Tracheophyta</taxon>
        <taxon>Spermatophyta</taxon>
        <taxon>Magnoliopsida</taxon>
        <taxon>eudicotyledons</taxon>
        <taxon>Gunneridae</taxon>
        <taxon>Pentapetalae</taxon>
        <taxon>rosids</taxon>
        <taxon>fabids</taxon>
        <taxon>Malpighiales</taxon>
        <taxon>Rhizophoraceae</taxon>
        <taxon>Rhizophora</taxon>
    </lineage>
</organism>
<evidence type="ECO:0000313" key="1">
    <source>
        <dbReference type="EMBL" id="MBX64645.1"/>
    </source>
</evidence>
<name>A0A2P2QCF1_RHIMU</name>
<dbReference type="AlphaFoldDB" id="A0A2P2QCF1"/>
<accession>A0A2P2QCF1</accession>
<dbReference type="EMBL" id="GGEC01084161">
    <property type="protein sequence ID" value="MBX64645.1"/>
    <property type="molecule type" value="Transcribed_RNA"/>
</dbReference>
<proteinExistence type="predicted"/>
<sequence length="37" mass="4217">MILRYSLQMKGFSSFTSLHLQCDTGCNSFISLLYVIV</sequence>
<protein>
    <submittedName>
        <fullName evidence="1">Uncharacterized protein</fullName>
    </submittedName>
</protein>
<reference evidence="1" key="1">
    <citation type="submission" date="2018-02" db="EMBL/GenBank/DDBJ databases">
        <title>Rhizophora mucronata_Transcriptome.</title>
        <authorList>
            <person name="Meera S.P."/>
            <person name="Sreeshan A."/>
            <person name="Augustine A."/>
        </authorList>
    </citation>
    <scope>NUCLEOTIDE SEQUENCE</scope>
    <source>
        <tissue evidence="1">Leaf</tissue>
    </source>
</reference>